<gene>
    <name evidence="1" type="ORF">ACS15_4720</name>
</gene>
<dbReference type="Proteomes" id="UP000077927">
    <property type="component" value="Chromosome 2"/>
</dbReference>
<evidence type="ECO:0000313" key="1">
    <source>
        <dbReference type="EMBL" id="ANH76509.1"/>
    </source>
</evidence>
<protein>
    <submittedName>
        <fullName evidence="1">Uncharacterized protein</fullName>
    </submittedName>
</protein>
<accession>A0AAC9FU53</accession>
<organism evidence="1 2">
    <name type="scientific">Ralstonia insidiosa</name>
    <dbReference type="NCBI Taxonomy" id="190721"/>
    <lineage>
        <taxon>Bacteria</taxon>
        <taxon>Pseudomonadati</taxon>
        <taxon>Pseudomonadota</taxon>
        <taxon>Betaproteobacteria</taxon>
        <taxon>Burkholderiales</taxon>
        <taxon>Burkholderiaceae</taxon>
        <taxon>Ralstonia</taxon>
    </lineage>
</organism>
<evidence type="ECO:0000313" key="2">
    <source>
        <dbReference type="Proteomes" id="UP000077927"/>
    </source>
</evidence>
<proteinExistence type="predicted"/>
<name>A0AAC9FU53_9RALS</name>
<sequence length="49" mass="5398">MRTEVAGFVFAKPCMSPVCPTTIAQNTWYVSSINAALTLRWTFNSGQNS</sequence>
<dbReference type="AlphaFoldDB" id="A0AAC9FU53"/>
<dbReference type="EMBL" id="CP012606">
    <property type="protein sequence ID" value="ANH76509.1"/>
    <property type="molecule type" value="Genomic_DNA"/>
</dbReference>
<dbReference type="KEGG" id="rin:ACS15_4720"/>
<reference evidence="1 2" key="1">
    <citation type="submission" date="2015-09" db="EMBL/GenBank/DDBJ databases">
        <authorList>
            <person name="Xu Y."/>
            <person name="Nagy A."/>
            <person name="Liu N.T."/>
            <person name="Nou X."/>
        </authorList>
    </citation>
    <scope>NUCLEOTIDE SEQUENCE [LARGE SCALE GENOMIC DNA]</scope>
    <source>
        <strain evidence="1 2">FC1138</strain>
    </source>
</reference>